<evidence type="ECO:0000313" key="2">
    <source>
        <dbReference type="EMBL" id="CAD8821121.1"/>
    </source>
</evidence>
<dbReference type="AlphaFoldDB" id="A0A7S1ESN1"/>
<dbReference type="InterPro" id="IPR042453">
    <property type="entry name" value="WDR53"/>
</dbReference>
<dbReference type="PANTHER" id="PTHR44666:SF1">
    <property type="entry name" value="WD REPEAT-CONTAINING PROTEIN 53"/>
    <property type="match status" value="1"/>
</dbReference>
<dbReference type="SUPFAM" id="SSF50978">
    <property type="entry name" value="WD40 repeat-like"/>
    <property type="match status" value="1"/>
</dbReference>
<organism evidence="2">
    <name type="scientific">Timspurckia oligopyrenoides</name>
    <dbReference type="NCBI Taxonomy" id="708627"/>
    <lineage>
        <taxon>Eukaryota</taxon>
        <taxon>Rhodophyta</taxon>
        <taxon>Bangiophyceae</taxon>
        <taxon>Porphyridiales</taxon>
        <taxon>Porphyridiaceae</taxon>
        <taxon>Timspurckia</taxon>
    </lineage>
</organism>
<dbReference type="Gene3D" id="2.130.10.10">
    <property type="entry name" value="YVTN repeat-like/Quinoprotein amine dehydrogenase"/>
    <property type="match status" value="2"/>
</dbReference>
<keyword evidence="1" id="KW-0853">WD repeat</keyword>
<protein>
    <submittedName>
        <fullName evidence="2">Uncharacterized protein</fullName>
    </submittedName>
</protein>
<dbReference type="InterPro" id="IPR001680">
    <property type="entry name" value="WD40_rpt"/>
</dbReference>
<reference evidence="2" key="1">
    <citation type="submission" date="2021-01" db="EMBL/GenBank/DDBJ databases">
        <authorList>
            <person name="Corre E."/>
            <person name="Pelletier E."/>
            <person name="Niang G."/>
            <person name="Scheremetjew M."/>
            <person name="Finn R."/>
            <person name="Kale V."/>
            <person name="Holt S."/>
            <person name="Cochrane G."/>
            <person name="Meng A."/>
            <person name="Brown T."/>
            <person name="Cohen L."/>
        </authorList>
    </citation>
    <scope>NUCLEOTIDE SEQUENCE</scope>
    <source>
        <strain evidence="2">CCMP3278</strain>
    </source>
</reference>
<feature type="repeat" description="WD" evidence="1">
    <location>
        <begin position="17"/>
        <end position="47"/>
    </location>
</feature>
<dbReference type="SMART" id="SM00320">
    <property type="entry name" value="WD40"/>
    <property type="match status" value="5"/>
</dbReference>
<dbReference type="PROSITE" id="PS50082">
    <property type="entry name" value="WD_REPEATS_2"/>
    <property type="match status" value="1"/>
</dbReference>
<dbReference type="InterPro" id="IPR036322">
    <property type="entry name" value="WD40_repeat_dom_sf"/>
</dbReference>
<sequence>MENRDHSVNFSSSRRRLVGHKKQVTCVCSNGIILFSGSADKTVRVWDAVRMKNPYAQRCIIVDSQNAVSSVACSASNPNQILVTAGIELFEFDTRMDNHVLIKHPLWRARPVGAKTSNNADPSIAPDLENEINSVRINPATNSIVLADDAGNITFIDAKQDKDRTSQIYTLKRHHESIVMRAEFRKRRRNELLSCGLDSRMIRWDILKRKPLEVYNLAEILSDKSVQYVNPPWICDISEHDDGRMVAAALQNGDVCVIDTSISQRASGNKNRKKSSTLYESSTSKTVVHSYLGGAEYRGAVSSVKFVSNDIVSGGAGKSGTLCIWKYEASTDKFSDKPVCRINLGKTVHEFCTLLPNQVSPLFFALNSKDISVLNLHE</sequence>
<dbReference type="PANTHER" id="PTHR44666">
    <property type="entry name" value="WD REPEAT-CONTAINING PROTEIN 53"/>
    <property type="match status" value="1"/>
</dbReference>
<evidence type="ECO:0000256" key="1">
    <source>
        <dbReference type="PROSITE-ProRule" id="PRU00221"/>
    </source>
</evidence>
<dbReference type="PROSITE" id="PS50294">
    <property type="entry name" value="WD_REPEATS_REGION"/>
    <property type="match status" value="1"/>
</dbReference>
<accession>A0A7S1ESN1</accession>
<gene>
    <name evidence="2" type="ORF">TOLI1172_LOCUS5516</name>
</gene>
<proteinExistence type="predicted"/>
<name>A0A7S1ESN1_9RHOD</name>
<dbReference type="InterPro" id="IPR015943">
    <property type="entry name" value="WD40/YVTN_repeat-like_dom_sf"/>
</dbReference>
<dbReference type="EMBL" id="HBFP01007685">
    <property type="protein sequence ID" value="CAD8821121.1"/>
    <property type="molecule type" value="Transcribed_RNA"/>
</dbReference>
<dbReference type="Pfam" id="PF00400">
    <property type="entry name" value="WD40"/>
    <property type="match status" value="1"/>
</dbReference>